<dbReference type="Gene3D" id="3.40.50.300">
    <property type="entry name" value="P-loop containing nucleotide triphosphate hydrolases"/>
    <property type="match status" value="1"/>
</dbReference>
<dbReference type="InterPro" id="IPR027417">
    <property type="entry name" value="P-loop_NTPase"/>
</dbReference>
<keyword evidence="1" id="KW-0812">Transmembrane</keyword>
<name>A0A7S2UIB2_9STRA</name>
<dbReference type="SUPFAM" id="SSF52540">
    <property type="entry name" value="P-loop containing nucleoside triphosphate hydrolases"/>
    <property type="match status" value="1"/>
</dbReference>
<feature type="transmembrane region" description="Helical" evidence="1">
    <location>
        <begin position="35"/>
        <end position="54"/>
    </location>
</feature>
<evidence type="ECO:0000313" key="2">
    <source>
        <dbReference type="EMBL" id="CAD9818814.1"/>
    </source>
</evidence>
<protein>
    <submittedName>
        <fullName evidence="2">Uncharacterized protein</fullName>
    </submittedName>
</protein>
<keyword evidence="1" id="KW-1133">Transmembrane helix</keyword>
<sequence>MEQRRRRKRRAASTRIRPQEYQNVSKTATNSPKTMLAWAMLLLVLLQISLYGNFQRLDPMETLQNRKSSSKEGATVGKNRRSPELATIRATQILAETNNKWRKEELPLVIKEAARTNKTHLLDILLEANVTVTLASLKKLPTWEDVTDLYGDTPLISGLDSCKAFRQSIPLAQRIVAPAGLYNSGTNLMAVLLKENCRVESFSLLPRSWYNWKHYEKRGGKKNKHVRVQVPWGKHSPASWRNQYEAPSMGMPTKDHLRVLPVVTIKDPFSWMGSTCRNPYDVTWPHSYPDNCPNLVAKHTHFFGEEGNKGNDSNNHVNRNNDGIAVEVRRSKDSITHHESLAHLWNDWYSEYYDPIESFPRIMVRYEDLLFHTQEVISKVCTTCMGGTIPYKKVKLLPTSAKLASAHKSRTGLLEAMIHYGSAKRRLEGFTRDDVIFANQHLNTDLMTTFGYPLAPSKQ</sequence>
<reference evidence="2" key="1">
    <citation type="submission" date="2021-01" db="EMBL/GenBank/DDBJ databases">
        <authorList>
            <person name="Corre E."/>
            <person name="Pelletier E."/>
            <person name="Niang G."/>
            <person name="Scheremetjew M."/>
            <person name="Finn R."/>
            <person name="Kale V."/>
            <person name="Holt S."/>
            <person name="Cochrane G."/>
            <person name="Meng A."/>
            <person name="Brown T."/>
            <person name="Cohen L."/>
        </authorList>
    </citation>
    <scope>NUCLEOTIDE SEQUENCE</scope>
    <source>
        <strain evidence="2">CCMP2084</strain>
    </source>
</reference>
<dbReference type="EMBL" id="HBHQ01015936">
    <property type="protein sequence ID" value="CAD9818814.1"/>
    <property type="molecule type" value="Transcribed_RNA"/>
</dbReference>
<dbReference type="AlphaFoldDB" id="A0A7S2UIB2"/>
<organism evidence="2">
    <name type="scientific">Attheya septentrionalis</name>
    <dbReference type="NCBI Taxonomy" id="420275"/>
    <lineage>
        <taxon>Eukaryota</taxon>
        <taxon>Sar</taxon>
        <taxon>Stramenopiles</taxon>
        <taxon>Ochrophyta</taxon>
        <taxon>Bacillariophyta</taxon>
        <taxon>Coscinodiscophyceae</taxon>
        <taxon>Chaetocerotophycidae</taxon>
        <taxon>Chaetocerotales</taxon>
        <taxon>Attheyaceae</taxon>
        <taxon>Attheya</taxon>
    </lineage>
</organism>
<accession>A0A7S2UIB2</accession>
<keyword evidence="1" id="KW-0472">Membrane</keyword>
<gene>
    <name evidence="2" type="ORF">ASEP1449_LOCUS10646</name>
</gene>
<evidence type="ECO:0000256" key="1">
    <source>
        <dbReference type="SAM" id="Phobius"/>
    </source>
</evidence>
<proteinExistence type="predicted"/>